<evidence type="ECO:0000256" key="5">
    <source>
        <dbReference type="ARBA" id="ARBA00022801"/>
    </source>
</evidence>
<dbReference type="GO" id="GO:0005654">
    <property type="term" value="C:nucleoplasm"/>
    <property type="evidence" value="ECO:0007669"/>
    <property type="project" value="UniProtKB-ARBA"/>
</dbReference>
<keyword evidence="14" id="KW-1185">Reference proteome</keyword>
<evidence type="ECO:0000256" key="6">
    <source>
        <dbReference type="ARBA" id="ARBA00022840"/>
    </source>
</evidence>
<feature type="compositionally biased region" description="Basic and acidic residues" evidence="11">
    <location>
        <begin position="552"/>
        <end position="561"/>
    </location>
</feature>
<evidence type="ECO:0000313" key="13">
    <source>
        <dbReference type="EMBL" id="CCO66186.1"/>
    </source>
</evidence>
<dbReference type="eggNOG" id="KOG1951">
    <property type="taxonomic scope" value="Eukaryota"/>
</dbReference>
<reference evidence="13 14" key="1">
    <citation type="submission" date="2011-10" db="EMBL/GenBank/DDBJ databases">
        <authorList>
            <person name="Genoscope - CEA"/>
        </authorList>
    </citation>
    <scope>NUCLEOTIDE SEQUENCE [LARGE SCALE GENOMIC DNA]</scope>
    <source>
        <strain evidence="13 14">RCC 1105</strain>
    </source>
</reference>
<keyword evidence="8" id="KW-0539">Nucleus</keyword>
<feature type="compositionally biased region" description="Basic and acidic residues" evidence="11">
    <location>
        <begin position="689"/>
        <end position="698"/>
    </location>
</feature>
<evidence type="ECO:0000256" key="11">
    <source>
        <dbReference type="SAM" id="MobiDB-lite"/>
    </source>
</evidence>
<feature type="compositionally biased region" description="Basic and acidic residues" evidence="11">
    <location>
        <begin position="629"/>
        <end position="643"/>
    </location>
</feature>
<sequence length="1168" mass="132015">MREKEKGQNAKAFIFSSSKKAQKGRRVAAEKLEKKLHVPVHDRTTSEEPPPFVVVVQGPPSVGKTTLVRSLIRHYTKQTVNEIKGPITLTVGKKRRVQIIEVGQSLCDLIDAAKLADLVLLCVDGSYGFEMETFEFLNVLQVHGFPKVMGVLTHLDHFKEPKKLKKTKKVLKQRFWTEIYDGAKLFYISGMTHGRYNQRDVVNLARFISVAKPRPLMFRSQHPYVIGDRFEDLTRPEMVHENEHIDREVAVFGWLHGCNMKADQLVHVAGVGDMKVKEITQLPDPCPLPSQDKRARRLDDRSKLIYAPMSDVGGLLYDKDAVYVSLDDRKVNYTNKSEHFGDAKGNTIGYLGDDRSDDEDNNDIGKGKMSGVKMVKGLQSTQSGFDEKLKNSEISLFGGGAKTTGEEDIFDRKIDDDDDDDDDDNDNDNDEDDAEENEQKGGRVRRRAVFNDGLTENEEDDEDDDDENEKEFSDADSDDDLGMGDDQDDDENEGLGAGANKWKAMLAKAGKRSKSLMELVYDDVENENPNNSKKNKNKKNRDDDNEDSDSDDLFKKTDDNQASRIIDAFDQTKFIHQMRGKLDVSDPALRNRFVTGDWDAAGARAEAQPLDESAMDDDEVYGDFEDLETGEKFAGKDSKKAGYDDEGSDGSSDEDGSDSDSEGDDSDDDSSGSSDSDEDEEAKEKRRLAKIEKHEEFQHPSAQGRGARRKQKGLKGPNHDTYAEDEPTTYFDLVKDQFAEQTARTRAALDALPASTREAMEGFRPGAYLRVVLESAPCEWVKNFDPKRPILVGGLLAGENVVGMQQLRLKRHRWHRKTLKNKDPLIFSIGWRRFQTIPVYSVVDANSRHRMIKYTPEHMHCNATIHGPIVPPNTAAICFQKINSNQSSFRVAATAVVIEVDHSMKIMKKLKLVGTPHKIYKNTAFITGMFNSSLEVAKFEGAMLRTVSGIRGTVKKAVKPGQGEHGSKDGGLGDGACRCTFEDKLLMSDIVFLRSWVRVEVPRFYNPVMNALVKSDDDWIGMRTVGQIRYDNQMTIPVNPDSIYKPIERKKRVFNKLQIPKALQQALPFKSKPKLEPSRKRKTLEQKRAVVQDKEEKKMTTMVQQLNTIRNEKMAKRKAQQDVRRAVKAKKDAKDNEWRSVLEKERKKSKYREEGKAEKLRALRAQTS</sequence>
<keyword evidence="6" id="KW-0067">ATP-binding</keyword>
<keyword evidence="5" id="KW-0378">Hydrolase</keyword>
<feature type="region of interest" description="Disordered" evidence="11">
    <location>
        <begin position="520"/>
        <end position="562"/>
    </location>
</feature>
<dbReference type="GO" id="GO:0030686">
    <property type="term" value="C:90S preribosome"/>
    <property type="evidence" value="ECO:0007669"/>
    <property type="project" value="TreeGrafter"/>
</dbReference>
<dbReference type="GO" id="GO:0000462">
    <property type="term" value="P:maturation of SSU-rRNA from tricistronic rRNA transcript (SSU-rRNA, 5.8S rRNA, LSU-rRNA)"/>
    <property type="evidence" value="ECO:0007669"/>
    <property type="project" value="TreeGrafter"/>
</dbReference>
<feature type="region of interest" description="Disordered" evidence="11">
    <location>
        <begin position="1111"/>
        <end position="1168"/>
    </location>
</feature>
<evidence type="ECO:0000256" key="7">
    <source>
        <dbReference type="ARBA" id="ARBA00023134"/>
    </source>
</evidence>
<dbReference type="OrthoDB" id="10260897at2759"/>
<dbReference type="CDD" id="cd01882">
    <property type="entry name" value="BMS1"/>
    <property type="match status" value="1"/>
</dbReference>
<evidence type="ECO:0000256" key="8">
    <source>
        <dbReference type="ARBA" id="ARBA00023242"/>
    </source>
</evidence>
<dbReference type="InterPro" id="IPR030387">
    <property type="entry name" value="G_Bms1/Tsr1_dom"/>
</dbReference>
<dbReference type="EMBL" id="FO082272">
    <property type="protein sequence ID" value="CCO66186.1"/>
    <property type="molecule type" value="Genomic_DNA"/>
</dbReference>
<feature type="region of interest" description="Disordered" evidence="11">
    <location>
        <begin position="1"/>
        <end position="28"/>
    </location>
</feature>
<evidence type="ECO:0000256" key="10">
    <source>
        <dbReference type="ARBA" id="ARBA00061391"/>
    </source>
</evidence>
<evidence type="ECO:0000256" key="3">
    <source>
        <dbReference type="ARBA" id="ARBA00022553"/>
    </source>
</evidence>
<dbReference type="GO" id="GO:0005524">
    <property type="term" value="F:ATP binding"/>
    <property type="evidence" value="ECO:0007669"/>
    <property type="project" value="UniProtKB-KW"/>
</dbReference>
<dbReference type="Pfam" id="PF08142">
    <property type="entry name" value="AARP2CN"/>
    <property type="match status" value="1"/>
</dbReference>
<dbReference type="InterPro" id="IPR007034">
    <property type="entry name" value="BMS1_TSR1_C"/>
</dbReference>
<evidence type="ECO:0000256" key="2">
    <source>
        <dbReference type="ARBA" id="ARBA00022517"/>
    </source>
</evidence>
<dbReference type="InterPro" id="IPR039761">
    <property type="entry name" value="Bms1/Tsr1"/>
</dbReference>
<gene>
    <name evidence="13" type="ORF">Bathy07g02700</name>
</gene>
<evidence type="ECO:0000259" key="12">
    <source>
        <dbReference type="PROSITE" id="PS51714"/>
    </source>
</evidence>
<feature type="region of interest" description="Disordered" evidence="11">
    <location>
        <begin position="407"/>
        <end position="499"/>
    </location>
</feature>
<dbReference type="RefSeq" id="XP_007512098.1">
    <property type="nucleotide sequence ID" value="XM_007512036.1"/>
</dbReference>
<dbReference type="GO" id="GO:0032040">
    <property type="term" value="C:small-subunit processome"/>
    <property type="evidence" value="ECO:0007669"/>
    <property type="project" value="UniProtKB-ARBA"/>
</dbReference>
<comment type="subcellular location">
    <subcellularLocation>
        <location evidence="1">Nucleus</location>
        <location evidence="1">Nucleolus</location>
    </subcellularLocation>
</comment>
<dbReference type="KEGG" id="bpg:Bathy07g02700"/>
<feature type="region of interest" description="Disordered" evidence="11">
    <location>
        <begin position="595"/>
        <end position="726"/>
    </location>
</feature>
<keyword evidence="7" id="KW-0342">GTP-binding</keyword>
<feature type="compositionally biased region" description="Acidic residues" evidence="11">
    <location>
        <begin position="613"/>
        <end position="628"/>
    </location>
</feature>
<feature type="compositionally biased region" description="Acidic residues" evidence="11">
    <location>
        <begin position="416"/>
        <end position="436"/>
    </location>
</feature>
<keyword evidence="2" id="KW-0690">Ribosome biogenesis</keyword>
<dbReference type="InterPro" id="IPR027417">
    <property type="entry name" value="P-loop_NTPase"/>
</dbReference>
<proteinExistence type="inferred from homology"/>
<protein>
    <recommendedName>
        <fullName evidence="12">Bms1-type G domain-containing protein</fullName>
    </recommendedName>
</protein>
<dbReference type="AlphaFoldDB" id="K8FEE7"/>
<dbReference type="InterPro" id="IPR037875">
    <property type="entry name" value="Bms1_N"/>
</dbReference>
<dbReference type="GO" id="GO:0003924">
    <property type="term" value="F:GTPase activity"/>
    <property type="evidence" value="ECO:0007669"/>
    <property type="project" value="TreeGrafter"/>
</dbReference>
<dbReference type="Proteomes" id="UP000198341">
    <property type="component" value="Chromosome 7"/>
</dbReference>
<accession>K8FEE7</accession>
<dbReference type="SMART" id="SM00785">
    <property type="entry name" value="AARP2CN"/>
    <property type="match status" value="1"/>
</dbReference>
<dbReference type="Pfam" id="PF04950">
    <property type="entry name" value="RIBIOP_C"/>
    <property type="match status" value="1"/>
</dbReference>
<keyword evidence="4" id="KW-0547">Nucleotide-binding</keyword>
<dbReference type="GeneID" id="19014759"/>
<feature type="domain" description="Bms1-type G" evidence="12">
    <location>
        <begin position="49"/>
        <end position="214"/>
    </location>
</feature>
<dbReference type="Gene3D" id="3.40.50.300">
    <property type="entry name" value="P-loop containing nucleotide triphosphate hydrolases"/>
    <property type="match status" value="1"/>
</dbReference>
<comment type="catalytic activity">
    <reaction evidence="9">
        <text>GTP + H2O = GDP + phosphate + H(+)</text>
        <dbReference type="Rhea" id="RHEA:19669"/>
        <dbReference type="ChEBI" id="CHEBI:15377"/>
        <dbReference type="ChEBI" id="CHEBI:15378"/>
        <dbReference type="ChEBI" id="CHEBI:37565"/>
        <dbReference type="ChEBI" id="CHEBI:43474"/>
        <dbReference type="ChEBI" id="CHEBI:58189"/>
    </reaction>
    <physiologicalReaction direction="left-to-right" evidence="9">
        <dbReference type="Rhea" id="RHEA:19670"/>
    </physiologicalReaction>
</comment>
<dbReference type="GO" id="GO:0005525">
    <property type="term" value="F:GTP binding"/>
    <property type="evidence" value="ECO:0007669"/>
    <property type="project" value="UniProtKB-KW"/>
</dbReference>
<evidence type="ECO:0000256" key="9">
    <source>
        <dbReference type="ARBA" id="ARBA00049117"/>
    </source>
</evidence>
<dbReference type="PROSITE" id="PS51714">
    <property type="entry name" value="G_BMS1"/>
    <property type="match status" value="1"/>
</dbReference>
<feature type="compositionally biased region" description="Acidic residues" evidence="11">
    <location>
        <begin position="644"/>
        <end position="681"/>
    </location>
</feature>
<dbReference type="Pfam" id="PF22298">
    <property type="entry name" value="Tsr1_G-like"/>
    <property type="match status" value="1"/>
</dbReference>
<feature type="compositionally biased region" description="Acidic residues" evidence="11">
    <location>
        <begin position="455"/>
        <end position="493"/>
    </location>
</feature>
<dbReference type="FunFam" id="3.40.50.300:FF:000105">
    <property type="entry name" value="BMS1 ribosome biogenesis factor"/>
    <property type="match status" value="1"/>
</dbReference>
<name>K8FEE7_9CHLO</name>
<evidence type="ECO:0000256" key="4">
    <source>
        <dbReference type="ARBA" id="ARBA00022741"/>
    </source>
</evidence>
<dbReference type="STRING" id="41875.K8FEE7"/>
<comment type="similarity">
    <text evidence="10">Belongs to the TRAFAC class translation factor GTPase superfamily. Bms1-like GTPase family. BMS1 subfamily.</text>
</comment>
<keyword evidence="3" id="KW-0597">Phosphoprotein</keyword>
<organism evidence="13 14">
    <name type="scientific">Bathycoccus prasinos</name>
    <dbReference type="NCBI Taxonomy" id="41875"/>
    <lineage>
        <taxon>Eukaryota</taxon>
        <taxon>Viridiplantae</taxon>
        <taxon>Chlorophyta</taxon>
        <taxon>Mamiellophyceae</taxon>
        <taxon>Mamiellales</taxon>
        <taxon>Bathycoccaceae</taxon>
        <taxon>Bathycoccus</taxon>
    </lineage>
</organism>
<dbReference type="SMART" id="SM01362">
    <property type="entry name" value="DUF663"/>
    <property type="match status" value="1"/>
</dbReference>
<dbReference type="SUPFAM" id="SSF52540">
    <property type="entry name" value="P-loop containing nucleoside triphosphate hydrolases"/>
    <property type="match status" value="1"/>
</dbReference>
<feature type="region of interest" description="Disordered" evidence="11">
    <location>
        <begin position="344"/>
        <end position="369"/>
    </location>
</feature>
<dbReference type="PANTHER" id="PTHR12858">
    <property type="entry name" value="RIBOSOME BIOGENESIS PROTEIN"/>
    <property type="match status" value="1"/>
</dbReference>
<dbReference type="PANTHER" id="PTHR12858:SF2">
    <property type="entry name" value="RIBOSOME BIOGENESIS PROTEIN BMS1 HOMOLOG"/>
    <property type="match status" value="1"/>
</dbReference>
<dbReference type="GO" id="GO:0000479">
    <property type="term" value="P:endonucleolytic cleavage of tricistronic rRNA transcript (SSU-rRNA, 5.8S rRNA, LSU-rRNA)"/>
    <property type="evidence" value="ECO:0007669"/>
    <property type="project" value="TreeGrafter"/>
</dbReference>
<evidence type="ECO:0000256" key="1">
    <source>
        <dbReference type="ARBA" id="ARBA00004604"/>
    </source>
</evidence>
<feature type="compositionally biased region" description="Basic and acidic residues" evidence="11">
    <location>
        <begin position="1111"/>
        <end position="1161"/>
    </location>
</feature>
<dbReference type="InterPro" id="IPR012948">
    <property type="entry name" value="AARP2CN"/>
</dbReference>
<evidence type="ECO:0000313" key="14">
    <source>
        <dbReference type="Proteomes" id="UP000198341"/>
    </source>
</evidence>
<dbReference type="GO" id="GO:0034511">
    <property type="term" value="F:U3 snoRNA binding"/>
    <property type="evidence" value="ECO:0007669"/>
    <property type="project" value="TreeGrafter"/>
</dbReference>